<dbReference type="EMBL" id="LAZR01001635">
    <property type="protein sequence ID" value="KKN41645.1"/>
    <property type="molecule type" value="Genomic_DNA"/>
</dbReference>
<reference evidence="1" key="1">
    <citation type="journal article" date="2015" name="Nature">
        <title>Complex archaea that bridge the gap between prokaryotes and eukaryotes.</title>
        <authorList>
            <person name="Spang A."/>
            <person name="Saw J.H."/>
            <person name="Jorgensen S.L."/>
            <person name="Zaremba-Niedzwiedzka K."/>
            <person name="Martijn J."/>
            <person name="Lind A.E."/>
            <person name="van Eijk R."/>
            <person name="Schleper C."/>
            <person name="Guy L."/>
            <person name="Ettema T.J."/>
        </authorList>
    </citation>
    <scope>NUCLEOTIDE SEQUENCE</scope>
</reference>
<name>A0A0F9QCC8_9ZZZZ</name>
<protein>
    <submittedName>
        <fullName evidence="1">Uncharacterized protein</fullName>
    </submittedName>
</protein>
<proteinExistence type="predicted"/>
<evidence type="ECO:0000313" key="1">
    <source>
        <dbReference type="EMBL" id="KKN41645.1"/>
    </source>
</evidence>
<accession>A0A0F9QCC8</accession>
<gene>
    <name evidence="1" type="ORF">LCGC14_0721200</name>
</gene>
<dbReference type="AlphaFoldDB" id="A0A0F9QCC8"/>
<comment type="caution">
    <text evidence="1">The sequence shown here is derived from an EMBL/GenBank/DDBJ whole genome shotgun (WGS) entry which is preliminary data.</text>
</comment>
<organism evidence="1">
    <name type="scientific">marine sediment metagenome</name>
    <dbReference type="NCBI Taxonomy" id="412755"/>
    <lineage>
        <taxon>unclassified sequences</taxon>
        <taxon>metagenomes</taxon>
        <taxon>ecological metagenomes</taxon>
    </lineage>
</organism>
<sequence length="107" mass="11583">MWSVMWSVKKWKALVFIAVIIVAGLGVAASFVVPGELDKRHRSQVLGEVTIAVKNQAQDGVIQSVQEVDKVYLVGWKGSETPHLSLYVGGLLIEIQLTGPAKAAVQE</sequence>